<dbReference type="EMBL" id="BGZK01000091">
    <property type="protein sequence ID" value="GBP17868.1"/>
    <property type="molecule type" value="Genomic_DNA"/>
</dbReference>
<sequence>MTYSNGTRPDKERPLPSLNGLRFRTVPRASRPARRHGLVTAIASLRTVRDEKGVPIEISRGLIEAPYAVSLGLLRIKNVLNNRRRNLVAAAGHLF</sequence>
<dbReference type="AlphaFoldDB" id="A0A4C1TVE2"/>
<proteinExistence type="predicted"/>
<gene>
    <name evidence="1" type="ORF">EVAR_7861_1</name>
</gene>
<organism evidence="1 2">
    <name type="scientific">Eumeta variegata</name>
    <name type="common">Bagworm moth</name>
    <name type="synonym">Eumeta japonica</name>
    <dbReference type="NCBI Taxonomy" id="151549"/>
    <lineage>
        <taxon>Eukaryota</taxon>
        <taxon>Metazoa</taxon>
        <taxon>Ecdysozoa</taxon>
        <taxon>Arthropoda</taxon>
        <taxon>Hexapoda</taxon>
        <taxon>Insecta</taxon>
        <taxon>Pterygota</taxon>
        <taxon>Neoptera</taxon>
        <taxon>Endopterygota</taxon>
        <taxon>Lepidoptera</taxon>
        <taxon>Glossata</taxon>
        <taxon>Ditrysia</taxon>
        <taxon>Tineoidea</taxon>
        <taxon>Psychidae</taxon>
        <taxon>Oiketicinae</taxon>
        <taxon>Eumeta</taxon>
    </lineage>
</organism>
<comment type="caution">
    <text evidence="1">The sequence shown here is derived from an EMBL/GenBank/DDBJ whole genome shotgun (WGS) entry which is preliminary data.</text>
</comment>
<evidence type="ECO:0000313" key="1">
    <source>
        <dbReference type="EMBL" id="GBP17868.1"/>
    </source>
</evidence>
<accession>A0A4C1TVE2</accession>
<protein>
    <submittedName>
        <fullName evidence="1">Uncharacterized protein</fullName>
    </submittedName>
</protein>
<dbReference type="Proteomes" id="UP000299102">
    <property type="component" value="Unassembled WGS sequence"/>
</dbReference>
<name>A0A4C1TVE2_EUMVA</name>
<evidence type="ECO:0000313" key="2">
    <source>
        <dbReference type="Proteomes" id="UP000299102"/>
    </source>
</evidence>
<keyword evidence="2" id="KW-1185">Reference proteome</keyword>
<reference evidence="1 2" key="1">
    <citation type="journal article" date="2019" name="Commun. Biol.">
        <title>The bagworm genome reveals a unique fibroin gene that provides high tensile strength.</title>
        <authorList>
            <person name="Kono N."/>
            <person name="Nakamura H."/>
            <person name="Ohtoshi R."/>
            <person name="Tomita M."/>
            <person name="Numata K."/>
            <person name="Arakawa K."/>
        </authorList>
    </citation>
    <scope>NUCLEOTIDE SEQUENCE [LARGE SCALE GENOMIC DNA]</scope>
</reference>